<evidence type="ECO:0000313" key="2">
    <source>
        <dbReference type="EMBL" id="EKM53822.1"/>
    </source>
</evidence>
<keyword evidence="3" id="KW-1185">Reference proteome</keyword>
<evidence type="ECO:0000313" key="3">
    <source>
        <dbReference type="Proteomes" id="UP000008370"/>
    </source>
</evidence>
<feature type="region of interest" description="Disordered" evidence="1">
    <location>
        <begin position="178"/>
        <end position="212"/>
    </location>
</feature>
<dbReference type="EMBL" id="JH930474">
    <property type="protein sequence ID" value="EKM53822.1"/>
    <property type="molecule type" value="Genomic_DNA"/>
</dbReference>
<dbReference type="KEGG" id="pco:PHACADRAFT_260363"/>
<gene>
    <name evidence="2" type="ORF">PHACADRAFT_260363</name>
</gene>
<feature type="compositionally biased region" description="Basic and acidic residues" evidence="1">
    <location>
        <begin position="111"/>
        <end position="120"/>
    </location>
</feature>
<proteinExistence type="predicted"/>
<protein>
    <submittedName>
        <fullName evidence="2">Uncharacterized protein</fullName>
    </submittedName>
</protein>
<dbReference type="Proteomes" id="UP000008370">
    <property type="component" value="Unassembled WGS sequence"/>
</dbReference>
<name>K5WTT7_PHACS</name>
<accession>K5WTT7</accession>
<dbReference type="AlphaFoldDB" id="K5WTT7"/>
<feature type="compositionally biased region" description="Basic and acidic residues" evidence="1">
    <location>
        <begin position="178"/>
        <end position="199"/>
    </location>
</feature>
<dbReference type="InParanoid" id="K5WTT7"/>
<organism evidence="2 3">
    <name type="scientific">Phanerochaete carnosa (strain HHB-10118-sp)</name>
    <name type="common">White-rot fungus</name>
    <name type="synonym">Peniophora carnosa</name>
    <dbReference type="NCBI Taxonomy" id="650164"/>
    <lineage>
        <taxon>Eukaryota</taxon>
        <taxon>Fungi</taxon>
        <taxon>Dikarya</taxon>
        <taxon>Basidiomycota</taxon>
        <taxon>Agaricomycotina</taxon>
        <taxon>Agaricomycetes</taxon>
        <taxon>Polyporales</taxon>
        <taxon>Phanerochaetaceae</taxon>
        <taxon>Phanerochaete</taxon>
    </lineage>
</organism>
<dbReference type="HOGENOM" id="CLU_1300098_0_0_1"/>
<feature type="compositionally biased region" description="Polar residues" evidence="1">
    <location>
        <begin position="49"/>
        <end position="81"/>
    </location>
</feature>
<reference evidence="2 3" key="1">
    <citation type="journal article" date="2012" name="BMC Genomics">
        <title>Comparative genomics of the white-rot fungi, Phanerochaete carnosa and P. chrysosporium, to elucidate the genetic basis of the distinct wood types they colonize.</title>
        <authorList>
            <person name="Suzuki H."/>
            <person name="MacDonald J."/>
            <person name="Syed K."/>
            <person name="Salamov A."/>
            <person name="Hori C."/>
            <person name="Aerts A."/>
            <person name="Henrissat B."/>
            <person name="Wiebenga A."/>
            <person name="vanKuyk P.A."/>
            <person name="Barry K."/>
            <person name="Lindquist E."/>
            <person name="LaButti K."/>
            <person name="Lapidus A."/>
            <person name="Lucas S."/>
            <person name="Coutinho P."/>
            <person name="Gong Y."/>
            <person name="Samejima M."/>
            <person name="Mahadevan R."/>
            <person name="Abou-Zaid M."/>
            <person name="de Vries R.P."/>
            <person name="Igarashi K."/>
            <person name="Yadav J.S."/>
            <person name="Grigoriev I.V."/>
            <person name="Master E.R."/>
        </authorList>
    </citation>
    <scope>NUCLEOTIDE SEQUENCE [LARGE SCALE GENOMIC DNA]</scope>
    <source>
        <strain evidence="2 3">HHB-10118-sp</strain>
    </source>
</reference>
<sequence length="212" mass="22226">MALNLVIYGEAPLHTPTAASAGTAKLRSSAALIMLHLLSGSHRSTSSSAKIGNNSPSRAGYAHSSSKRTLSTAPSIPSPTRDTGAGAHSAFAARRRGRDVLDDVDVEEPAPDERREARRDEVVHGVERLGEHVLAAARADGDGGGGEAREALERAQERGPVDAVGKVCAERAGVPADVEHEAQGAKRRVQVREQRRDGAEAPLALVREEVAG</sequence>
<dbReference type="GeneID" id="18917712"/>
<evidence type="ECO:0000256" key="1">
    <source>
        <dbReference type="SAM" id="MobiDB-lite"/>
    </source>
</evidence>
<feature type="region of interest" description="Disordered" evidence="1">
    <location>
        <begin position="43"/>
        <end position="120"/>
    </location>
</feature>
<dbReference type="RefSeq" id="XP_007398499.1">
    <property type="nucleotide sequence ID" value="XM_007398437.1"/>
</dbReference>